<accession>A0ABV9H6Z5</accession>
<protein>
    <submittedName>
        <fullName evidence="4">Ubiquinol-cytochrome C chaperone family protein</fullName>
    </submittedName>
</protein>
<dbReference type="InterPro" id="IPR014569">
    <property type="entry name" value="Ubq_cyt-c_CBP3-rel"/>
</dbReference>
<feature type="domain" description="Ubiquinol-cytochrome c chaperone" evidence="3">
    <location>
        <begin position="36"/>
        <end position="174"/>
    </location>
</feature>
<evidence type="ECO:0000313" key="5">
    <source>
        <dbReference type="Proteomes" id="UP001596042"/>
    </source>
</evidence>
<dbReference type="PANTHER" id="PTHR12184">
    <property type="entry name" value="UBIQUINOL-CYTOCHROME C REDUCTASE COMPLEX ASSEMBLY FACTOR 1 FAMILY MEMBER"/>
    <property type="match status" value="1"/>
</dbReference>
<dbReference type="Proteomes" id="UP001596042">
    <property type="component" value="Unassembled WGS sequence"/>
</dbReference>
<proteinExistence type="inferred from homology"/>
<dbReference type="PANTHER" id="PTHR12184:SF1">
    <property type="entry name" value="UBIQUINOL-CYTOCHROME-C REDUCTASE COMPLEX ASSEMBLY FACTOR 1"/>
    <property type="match status" value="1"/>
</dbReference>
<organism evidence="4 5">
    <name type="scientific">Daeguia caeni</name>
    <dbReference type="NCBI Taxonomy" id="439612"/>
    <lineage>
        <taxon>Bacteria</taxon>
        <taxon>Pseudomonadati</taxon>
        <taxon>Pseudomonadota</taxon>
        <taxon>Alphaproteobacteria</taxon>
        <taxon>Hyphomicrobiales</taxon>
        <taxon>Brucellaceae</taxon>
        <taxon>Daeguia</taxon>
    </lineage>
</organism>
<comment type="caution">
    <text evidence="4">The sequence shown here is derived from an EMBL/GenBank/DDBJ whole genome shotgun (WGS) entry which is preliminary data.</text>
</comment>
<evidence type="ECO:0000313" key="4">
    <source>
        <dbReference type="EMBL" id="MFC4625326.1"/>
    </source>
</evidence>
<evidence type="ECO:0000256" key="2">
    <source>
        <dbReference type="ARBA" id="ARBA00006436"/>
    </source>
</evidence>
<name>A0ABV9H6Z5_9HYPH</name>
<comment type="similarity">
    <text evidence="1">Belongs to the CBP3 family.</text>
</comment>
<evidence type="ECO:0000256" key="1">
    <source>
        <dbReference type="ARBA" id="ARBA00006407"/>
    </source>
</evidence>
<comment type="similarity">
    <text evidence="2">Belongs to the UPF0174 family.</text>
</comment>
<dbReference type="InterPro" id="IPR007129">
    <property type="entry name" value="Ubiqinol_cyt_c_chaperone_CPB3"/>
</dbReference>
<dbReference type="InterPro" id="IPR021150">
    <property type="entry name" value="Ubiq_cyt_c_chap"/>
</dbReference>
<dbReference type="PIRSF" id="PIRSF032079">
    <property type="entry name" value="UCP032079"/>
    <property type="match status" value="1"/>
</dbReference>
<keyword evidence="5" id="KW-1185">Reference proteome</keyword>
<sequence length="198" mass="22640">MILRLFRRKSKANEAICLRAYEAIVAAARQKTFYAHFLVPDTPLGRYEMLSLHIFLVLHRMKGRGPSLQALAQDIADEFFKDVDHSLRELGIGDQGVPKRMKKLARMFYGRVQAYERALDFADRDGLAEALTRNIRPDLAFWPYAAYLADYMCRCRDRLNEIDDMALAAGEIEFYDAARIVSASDPAEQEAEGEKIND</sequence>
<gene>
    <name evidence="4" type="ORF">ACFO1V_08845</name>
</gene>
<dbReference type="RefSeq" id="WP_374829664.1">
    <property type="nucleotide sequence ID" value="NZ_JBHEEZ010000001.1"/>
</dbReference>
<dbReference type="Pfam" id="PF03981">
    <property type="entry name" value="Ubiq_cyt_C_chap"/>
    <property type="match status" value="1"/>
</dbReference>
<evidence type="ECO:0000259" key="3">
    <source>
        <dbReference type="Pfam" id="PF03981"/>
    </source>
</evidence>
<dbReference type="EMBL" id="JBHSEL010000053">
    <property type="protein sequence ID" value="MFC4625326.1"/>
    <property type="molecule type" value="Genomic_DNA"/>
</dbReference>
<reference evidence="5" key="1">
    <citation type="journal article" date="2019" name="Int. J. Syst. Evol. Microbiol.">
        <title>The Global Catalogue of Microorganisms (GCM) 10K type strain sequencing project: providing services to taxonomists for standard genome sequencing and annotation.</title>
        <authorList>
            <consortium name="The Broad Institute Genomics Platform"/>
            <consortium name="The Broad Institute Genome Sequencing Center for Infectious Disease"/>
            <person name="Wu L."/>
            <person name="Ma J."/>
        </authorList>
    </citation>
    <scope>NUCLEOTIDE SEQUENCE [LARGE SCALE GENOMIC DNA]</scope>
    <source>
        <strain evidence="5">CGMCC 1.15731</strain>
    </source>
</reference>